<reference evidence="2" key="1">
    <citation type="submission" date="2023-05" db="EMBL/GenBank/DDBJ databases">
        <title>Nepenthes gracilis genome sequencing.</title>
        <authorList>
            <person name="Fukushima K."/>
        </authorList>
    </citation>
    <scope>NUCLEOTIDE SEQUENCE</scope>
    <source>
        <strain evidence="2">SING2019-196</strain>
    </source>
</reference>
<proteinExistence type="predicted"/>
<organism evidence="2 3">
    <name type="scientific">Nepenthes gracilis</name>
    <name type="common">Slender pitcher plant</name>
    <dbReference type="NCBI Taxonomy" id="150966"/>
    <lineage>
        <taxon>Eukaryota</taxon>
        <taxon>Viridiplantae</taxon>
        <taxon>Streptophyta</taxon>
        <taxon>Embryophyta</taxon>
        <taxon>Tracheophyta</taxon>
        <taxon>Spermatophyta</taxon>
        <taxon>Magnoliopsida</taxon>
        <taxon>eudicotyledons</taxon>
        <taxon>Gunneridae</taxon>
        <taxon>Pentapetalae</taxon>
        <taxon>Caryophyllales</taxon>
        <taxon>Nepenthaceae</taxon>
        <taxon>Nepenthes</taxon>
    </lineage>
</organism>
<dbReference type="AlphaFoldDB" id="A0AAD3XLH0"/>
<feature type="region of interest" description="Disordered" evidence="1">
    <location>
        <begin position="1"/>
        <end position="115"/>
    </location>
</feature>
<gene>
    <name evidence="2" type="ORF">Nepgr_010928</name>
</gene>
<accession>A0AAD3XLH0</accession>
<keyword evidence="3" id="KW-1185">Reference proteome</keyword>
<comment type="caution">
    <text evidence="2">The sequence shown here is derived from an EMBL/GenBank/DDBJ whole genome shotgun (WGS) entry which is preliminary data.</text>
</comment>
<protein>
    <submittedName>
        <fullName evidence="2">Uncharacterized protein</fullName>
    </submittedName>
</protein>
<dbReference type="Proteomes" id="UP001279734">
    <property type="component" value="Unassembled WGS sequence"/>
</dbReference>
<feature type="compositionally biased region" description="Low complexity" evidence="1">
    <location>
        <begin position="13"/>
        <end position="25"/>
    </location>
</feature>
<evidence type="ECO:0000313" key="2">
    <source>
        <dbReference type="EMBL" id="GMH09088.1"/>
    </source>
</evidence>
<evidence type="ECO:0000256" key="1">
    <source>
        <dbReference type="SAM" id="MobiDB-lite"/>
    </source>
</evidence>
<feature type="compositionally biased region" description="Basic and acidic residues" evidence="1">
    <location>
        <begin position="34"/>
        <end position="47"/>
    </location>
</feature>
<dbReference type="EMBL" id="BSYO01000008">
    <property type="protein sequence ID" value="GMH09088.1"/>
    <property type="molecule type" value="Genomic_DNA"/>
</dbReference>
<name>A0AAD3XLH0_NEPGR</name>
<feature type="compositionally biased region" description="Low complexity" evidence="1">
    <location>
        <begin position="80"/>
        <end position="95"/>
    </location>
</feature>
<feature type="compositionally biased region" description="Basic and acidic residues" evidence="1">
    <location>
        <begin position="61"/>
        <end position="76"/>
    </location>
</feature>
<evidence type="ECO:0000313" key="3">
    <source>
        <dbReference type="Proteomes" id="UP001279734"/>
    </source>
</evidence>
<sequence>MGGCASKPKDLDAAVPAPAEAPTTVGKPESQTVEQEKNGGETEKAEPLLDLSDPAEETPEKEDTTKEPKPAERPAEESQPEAATTAPAPNAETTASIPNELQNSDDKSDAPLVIV</sequence>